<protein>
    <submittedName>
        <fullName evidence="1">Uncharacterized protein</fullName>
    </submittedName>
</protein>
<evidence type="ECO:0000313" key="1">
    <source>
        <dbReference type="EMBL" id="KKL90501.1"/>
    </source>
</evidence>
<accession>A0A0F9GIZ3</accession>
<feature type="non-terminal residue" evidence="1">
    <location>
        <position position="1"/>
    </location>
</feature>
<dbReference type="AlphaFoldDB" id="A0A0F9GIZ3"/>
<dbReference type="EMBL" id="LAZR01019991">
    <property type="protein sequence ID" value="KKL90501.1"/>
    <property type="molecule type" value="Genomic_DNA"/>
</dbReference>
<comment type="caution">
    <text evidence="1">The sequence shown here is derived from an EMBL/GenBank/DDBJ whole genome shotgun (WGS) entry which is preliminary data.</text>
</comment>
<gene>
    <name evidence="1" type="ORF">LCGC14_1904100</name>
</gene>
<name>A0A0F9GIZ3_9ZZZZ</name>
<reference evidence="1" key="1">
    <citation type="journal article" date="2015" name="Nature">
        <title>Complex archaea that bridge the gap between prokaryotes and eukaryotes.</title>
        <authorList>
            <person name="Spang A."/>
            <person name="Saw J.H."/>
            <person name="Jorgensen S.L."/>
            <person name="Zaremba-Niedzwiedzka K."/>
            <person name="Martijn J."/>
            <person name="Lind A.E."/>
            <person name="van Eijk R."/>
            <person name="Schleper C."/>
            <person name="Guy L."/>
            <person name="Ettema T.J."/>
        </authorList>
    </citation>
    <scope>NUCLEOTIDE SEQUENCE</scope>
</reference>
<sequence length="93" mass="9624">SIILIENGPAGSPTTNLFDNTFGLNPSPSTGSTIQTAVDGEAAGVQNDPVNSDTEAERMLTHITFAPVLKAATRELSITYTLTVAVARSTSTS</sequence>
<proteinExistence type="predicted"/>
<organism evidence="1">
    <name type="scientific">marine sediment metagenome</name>
    <dbReference type="NCBI Taxonomy" id="412755"/>
    <lineage>
        <taxon>unclassified sequences</taxon>
        <taxon>metagenomes</taxon>
        <taxon>ecological metagenomes</taxon>
    </lineage>
</organism>